<keyword evidence="8" id="KW-0472">Membrane</keyword>
<dbReference type="GO" id="GO:0015031">
    <property type="term" value="P:protein transport"/>
    <property type="evidence" value="ECO:0007669"/>
    <property type="project" value="UniProtKB-KW"/>
</dbReference>
<keyword evidence="7" id="KW-0496">Mitochondrion</keyword>
<dbReference type="Pfam" id="PF10642">
    <property type="entry name" value="Tom5"/>
    <property type="match status" value="1"/>
</dbReference>
<keyword evidence="12" id="KW-1185">Reference proteome</keyword>
<evidence type="ECO:0000313" key="12">
    <source>
        <dbReference type="Proteomes" id="UP000016923"/>
    </source>
</evidence>
<organism evidence="11 12">
    <name type="scientific">Ophiostoma piceae (strain UAMH 11346)</name>
    <name type="common">Sap stain fungus</name>
    <dbReference type="NCBI Taxonomy" id="1262450"/>
    <lineage>
        <taxon>Eukaryota</taxon>
        <taxon>Fungi</taxon>
        <taxon>Dikarya</taxon>
        <taxon>Ascomycota</taxon>
        <taxon>Pezizomycotina</taxon>
        <taxon>Sordariomycetes</taxon>
        <taxon>Sordariomycetidae</taxon>
        <taxon>Ophiostomatales</taxon>
        <taxon>Ophiostomataceae</taxon>
        <taxon>Ophiostoma</taxon>
    </lineage>
</organism>
<dbReference type="GO" id="GO:0006626">
    <property type="term" value="P:protein targeting to mitochondrion"/>
    <property type="evidence" value="ECO:0007669"/>
    <property type="project" value="UniProtKB-ARBA"/>
</dbReference>
<protein>
    <submittedName>
        <fullName evidence="11">Uncharacterized protein</fullName>
    </submittedName>
</protein>
<evidence type="ECO:0000256" key="8">
    <source>
        <dbReference type="ARBA" id="ARBA00023136"/>
    </source>
</evidence>
<gene>
    <name evidence="11" type="ORF">F503_01210</name>
</gene>
<dbReference type="HOGENOM" id="CLU_1415579_0_0_1"/>
<dbReference type="OrthoDB" id="4150500at2759"/>
<proteinExistence type="inferred from homology"/>
<keyword evidence="6" id="KW-1133">Transmembrane helix</keyword>
<keyword evidence="5" id="KW-0653">Protein transport</keyword>
<dbReference type="Proteomes" id="UP000016923">
    <property type="component" value="Unassembled WGS sequence"/>
</dbReference>
<name>S3C6J7_OPHP1</name>
<evidence type="ECO:0000256" key="5">
    <source>
        <dbReference type="ARBA" id="ARBA00022927"/>
    </source>
</evidence>
<keyword evidence="2" id="KW-0813">Transport</keyword>
<evidence type="ECO:0000256" key="4">
    <source>
        <dbReference type="ARBA" id="ARBA00022787"/>
    </source>
</evidence>
<evidence type="ECO:0000256" key="3">
    <source>
        <dbReference type="ARBA" id="ARBA00022692"/>
    </source>
</evidence>
<dbReference type="eggNOG" id="ENOG502RM10">
    <property type="taxonomic scope" value="Eukaryota"/>
</dbReference>
<evidence type="ECO:0000256" key="10">
    <source>
        <dbReference type="SAM" id="MobiDB-lite"/>
    </source>
</evidence>
<dbReference type="VEuPathDB" id="FungiDB:F503_01210"/>
<reference evidence="11 12" key="1">
    <citation type="journal article" date="2013" name="BMC Genomics">
        <title>The genome and transcriptome of the pine saprophyte Ophiostoma piceae, and a comparison with the bark beetle-associated pine pathogen Grosmannia clavigera.</title>
        <authorList>
            <person name="Haridas S."/>
            <person name="Wang Y."/>
            <person name="Lim L."/>
            <person name="Massoumi Alamouti S."/>
            <person name="Jackman S."/>
            <person name="Docking R."/>
            <person name="Robertson G."/>
            <person name="Birol I."/>
            <person name="Bohlmann J."/>
            <person name="Breuil C."/>
        </authorList>
    </citation>
    <scope>NUCLEOTIDE SEQUENCE [LARGE SCALE GENOMIC DNA]</scope>
    <source>
        <strain evidence="11 12">UAMH 11346</strain>
    </source>
</reference>
<evidence type="ECO:0000256" key="1">
    <source>
        <dbReference type="ARBA" id="ARBA00004572"/>
    </source>
</evidence>
<dbReference type="AlphaFoldDB" id="S3C6J7"/>
<keyword evidence="4" id="KW-1000">Mitochondrion outer membrane</keyword>
<comment type="similarity">
    <text evidence="9">Belongs to the Tom5 family.</text>
</comment>
<feature type="region of interest" description="Disordered" evidence="10">
    <location>
        <begin position="121"/>
        <end position="152"/>
    </location>
</feature>
<keyword evidence="3" id="KW-0812">Transmembrane</keyword>
<evidence type="ECO:0000256" key="9">
    <source>
        <dbReference type="ARBA" id="ARBA00025716"/>
    </source>
</evidence>
<dbReference type="EMBL" id="KE148149">
    <property type="protein sequence ID" value="EPE08427.1"/>
    <property type="molecule type" value="Genomic_DNA"/>
</dbReference>
<dbReference type="GO" id="GO:0005741">
    <property type="term" value="C:mitochondrial outer membrane"/>
    <property type="evidence" value="ECO:0007669"/>
    <property type="project" value="UniProtKB-SubCell"/>
</dbReference>
<evidence type="ECO:0000256" key="6">
    <source>
        <dbReference type="ARBA" id="ARBA00022989"/>
    </source>
</evidence>
<comment type="subcellular location">
    <subcellularLocation>
        <location evidence="1">Mitochondrion outer membrane</location>
        <topology evidence="1">Single-pass membrane protein</topology>
    </subcellularLocation>
</comment>
<evidence type="ECO:0000256" key="2">
    <source>
        <dbReference type="ARBA" id="ARBA00022448"/>
    </source>
</evidence>
<evidence type="ECO:0000313" key="11">
    <source>
        <dbReference type="EMBL" id="EPE08427.1"/>
    </source>
</evidence>
<dbReference type="InterPro" id="IPR019603">
    <property type="entry name" value="Tom5"/>
</dbReference>
<evidence type="ECO:0000256" key="7">
    <source>
        <dbReference type="ARBA" id="ARBA00023128"/>
    </source>
</evidence>
<sequence>MERAESAPVILGRPSGQQLAETCHWDEVASRRNTPLLHCSYCTTKMNTRKQEDGIAQSHARLHRPMKLVVISLRTHKTTTTEKAEKRAIVIDVKINLSRRPRSTTTAHSIFNDLRPHYTTARTGVNSDGDDGDGDVTNASDERQLTLTAPKFSDEDIRRGEVEAATTIRAFLVTSAILYLSPFAVETLWKVL</sequence>
<accession>S3C6J7</accession>